<feature type="transmembrane region" description="Helical" evidence="1">
    <location>
        <begin position="108"/>
        <end position="126"/>
    </location>
</feature>
<keyword evidence="3" id="KW-1185">Reference proteome</keyword>
<dbReference type="Proteomes" id="UP000749559">
    <property type="component" value="Unassembled WGS sequence"/>
</dbReference>
<keyword evidence="1" id="KW-0472">Membrane</keyword>
<feature type="non-terminal residue" evidence="2">
    <location>
        <position position="143"/>
    </location>
</feature>
<reference evidence="2" key="1">
    <citation type="submission" date="2022-03" db="EMBL/GenBank/DDBJ databases">
        <authorList>
            <person name="Martin C."/>
        </authorList>
    </citation>
    <scope>NUCLEOTIDE SEQUENCE</scope>
</reference>
<comment type="caution">
    <text evidence="2">The sequence shown here is derived from an EMBL/GenBank/DDBJ whole genome shotgun (WGS) entry which is preliminary data.</text>
</comment>
<keyword evidence="1" id="KW-0812">Transmembrane</keyword>
<evidence type="ECO:0000313" key="3">
    <source>
        <dbReference type="Proteomes" id="UP000749559"/>
    </source>
</evidence>
<evidence type="ECO:0000256" key="1">
    <source>
        <dbReference type="SAM" id="Phobius"/>
    </source>
</evidence>
<keyword evidence="1" id="KW-1133">Transmembrane helix</keyword>
<dbReference type="AlphaFoldDB" id="A0A8S4NHC3"/>
<sequence length="143" mass="16397">TNNKFTEHVKQGISRGKRKLFSLFGLGHKSGGLPPLLAIKLYNSFVIPTMLYGDQIINYNTQDLEMMEVTQREIGRRVQFFPSTASNPTSIMPVGLTTIKSRIDYDKLLMFFGILTLPMTNIYKQLLMMRLTSFFFQGDSWDS</sequence>
<dbReference type="EMBL" id="CAIIXF020000004">
    <property type="protein sequence ID" value="CAH1780934.1"/>
    <property type="molecule type" value="Genomic_DNA"/>
</dbReference>
<proteinExistence type="predicted"/>
<feature type="non-terminal residue" evidence="2">
    <location>
        <position position="1"/>
    </location>
</feature>
<evidence type="ECO:0000313" key="2">
    <source>
        <dbReference type="EMBL" id="CAH1780934.1"/>
    </source>
</evidence>
<dbReference type="OrthoDB" id="6087543at2759"/>
<accession>A0A8S4NHC3</accession>
<organism evidence="2 3">
    <name type="scientific">Owenia fusiformis</name>
    <name type="common">Polychaete worm</name>
    <dbReference type="NCBI Taxonomy" id="6347"/>
    <lineage>
        <taxon>Eukaryota</taxon>
        <taxon>Metazoa</taxon>
        <taxon>Spiralia</taxon>
        <taxon>Lophotrochozoa</taxon>
        <taxon>Annelida</taxon>
        <taxon>Polychaeta</taxon>
        <taxon>Sedentaria</taxon>
        <taxon>Canalipalpata</taxon>
        <taxon>Sabellida</taxon>
        <taxon>Oweniida</taxon>
        <taxon>Oweniidae</taxon>
        <taxon>Owenia</taxon>
    </lineage>
</organism>
<protein>
    <submittedName>
        <fullName evidence="2">Uncharacterized protein</fullName>
    </submittedName>
</protein>
<gene>
    <name evidence="2" type="ORF">OFUS_LOCUS7567</name>
</gene>
<name>A0A8S4NHC3_OWEFU</name>